<evidence type="ECO:0000259" key="8">
    <source>
        <dbReference type="PROSITE" id="PS50879"/>
    </source>
</evidence>
<evidence type="ECO:0000256" key="7">
    <source>
        <dbReference type="ARBA" id="ARBA00022801"/>
    </source>
</evidence>
<comment type="catalytic activity">
    <reaction evidence="1">
        <text>Endonucleolytic cleavage to 5'-phosphomonoester.</text>
        <dbReference type="EC" id="3.1.26.4"/>
    </reaction>
</comment>
<dbReference type="GO" id="GO:0004523">
    <property type="term" value="F:RNA-DNA hybrid ribonuclease activity"/>
    <property type="evidence" value="ECO:0007669"/>
    <property type="project" value="UniProtKB-EC"/>
</dbReference>
<feature type="domain" description="RNase H type-1" evidence="8">
    <location>
        <begin position="31"/>
        <end position="189"/>
    </location>
</feature>
<evidence type="ECO:0000256" key="1">
    <source>
        <dbReference type="ARBA" id="ARBA00000077"/>
    </source>
</evidence>
<keyword evidence="5" id="KW-0479">Metal-binding</keyword>
<dbReference type="AlphaFoldDB" id="A0A6C0IS21"/>
<keyword evidence="4" id="KW-0540">Nuclease</keyword>
<evidence type="ECO:0000256" key="4">
    <source>
        <dbReference type="ARBA" id="ARBA00022722"/>
    </source>
</evidence>
<evidence type="ECO:0000256" key="5">
    <source>
        <dbReference type="ARBA" id="ARBA00022723"/>
    </source>
</evidence>
<dbReference type="InterPro" id="IPR050092">
    <property type="entry name" value="RNase_H"/>
</dbReference>
<keyword evidence="6" id="KW-0255">Endonuclease</keyword>
<sequence>MELKLKRIVILMDKFVRKKKSGVKIKKKIVEKEEIVVYTDGACVNNGKSDARAGYGVYFGKNDDRNVSERYSGPQTNNVAELLAIIRALTILKEEIEEGRTVKIYSDSKYAIRCCTTYGKKCYDKGWRHPNKPRAPLPNKELVEVAYMFCKDYWDKNLLFIHIKAHTGLKDVHSIGNDNADRLANEAIGVDWKKKEDSEKNKRIYLKVPYGEKEDVKKLGGRWDMNRKKWYIMKGNRHMTQCMGRWGE</sequence>
<dbReference type="Gene3D" id="3.30.420.10">
    <property type="entry name" value="Ribonuclease H-like superfamily/Ribonuclease H"/>
    <property type="match status" value="1"/>
</dbReference>
<proteinExistence type="inferred from homology"/>
<accession>A0A6C0IS21</accession>
<dbReference type="PANTHER" id="PTHR10642:SF26">
    <property type="entry name" value="RIBONUCLEASE H1"/>
    <property type="match status" value="1"/>
</dbReference>
<dbReference type="InterPro" id="IPR012337">
    <property type="entry name" value="RNaseH-like_sf"/>
</dbReference>
<dbReference type="SUPFAM" id="SSF53098">
    <property type="entry name" value="Ribonuclease H-like"/>
    <property type="match status" value="1"/>
</dbReference>
<comment type="similarity">
    <text evidence="2">Belongs to the RNase H family.</text>
</comment>
<organism evidence="9">
    <name type="scientific">viral metagenome</name>
    <dbReference type="NCBI Taxonomy" id="1070528"/>
    <lineage>
        <taxon>unclassified sequences</taxon>
        <taxon>metagenomes</taxon>
        <taxon>organismal metagenomes</taxon>
    </lineage>
</organism>
<dbReference type="GO" id="GO:0046872">
    <property type="term" value="F:metal ion binding"/>
    <property type="evidence" value="ECO:0007669"/>
    <property type="project" value="UniProtKB-KW"/>
</dbReference>
<dbReference type="Pfam" id="PF18974">
    <property type="entry name" value="DUF5710"/>
    <property type="match status" value="1"/>
</dbReference>
<keyword evidence="7" id="KW-0378">Hydrolase</keyword>
<dbReference type="CDD" id="cd09280">
    <property type="entry name" value="RNase_HI_eukaryote_like"/>
    <property type="match status" value="1"/>
</dbReference>
<evidence type="ECO:0000256" key="3">
    <source>
        <dbReference type="ARBA" id="ARBA00012180"/>
    </source>
</evidence>
<dbReference type="InterPro" id="IPR036397">
    <property type="entry name" value="RNaseH_sf"/>
</dbReference>
<name>A0A6C0IS21_9ZZZZ</name>
<dbReference type="InterPro" id="IPR002156">
    <property type="entry name" value="RNaseH_domain"/>
</dbReference>
<dbReference type="GO" id="GO:0003676">
    <property type="term" value="F:nucleic acid binding"/>
    <property type="evidence" value="ECO:0007669"/>
    <property type="project" value="InterPro"/>
</dbReference>
<reference evidence="9" key="1">
    <citation type="journal article" date="2020" name="Nature">
        <title>Giant virus diversity and host interactions through global metagenomics.</title>
        <authorList>
            <person name="Schulz F."/>
            <person name="Roux S."/>
            <person name="Paez-Espino D."/>
            <person name="Jungbluth S."/>
            <person name="Walsh D.A."/>
            <person name="Denef V.J."/>
            <person name="McMahon K.D."/>
            <person name="Konstantinidis K.T."/>
            <person name="Eloe-Fadrosh E.A."/>
            <person name="Kyrpides N.C."/>
            <person name="Woyke T."/>
        </authorList>
    </citation>
    <scope>NUCLEOTIDE SEQUENCE</scope>
    <source>
        <strain evidence="9">GVMAG-M-3300024261-37</strain>
    </source>
</reference>
<evidence type="ECO:0000313" key="9">
    <source>
        <dbReference type="EMBL" id="QHT95216.1"/>
    </source>
</evidence>
<dbReference type="PANTHER" id="PTHR10642">
    <property type="entry name" value="RIBONUCLEASE H1"/>
    <property type="match status" value="1"/>
</dbReference>
<evidence type="ECO:0000256" key="6">
    <source>
        <dbReference type="ARBA" id="ARBA00022759"/>
    </source>
</evidence>
<dbReference type="EC" id="3.1.26.4" evidence="3"/>
<protein>
    <recommendedName>
        <fullName evidence="3">ribonuclease H</fullName>
        <ecNumber evidence="3">3.1.26.4</ecNumber>
    </recommendedName>
</protein>
<dbReference type="EMBL" id="MN740236">
    <property type="protein sequence ID" value="QHT95216.1"/>
    <property type="molecule type" value="Genomic_DNA"/>
</dbReference>
<dbReference type="InterPro" id="IPR043764">
    <property type="entry name" value="DUF5710"/>
</dbReference>
<dbReference type="PROSITE" id="PS50879">
    <property type="entry name" value="RNASE_H_1"/>
    <property type="match status" value="1"/>
</dbReference>
<dbReference type="GO" id="GO:0043137">
    <property type="term" value="P:DNA replication, removal of RNA primer"/>
    <property type="evidence" value="ECO:0007669"/>
    <property type="project" value="TreeGrafter"/>
</dbReference>
<evidence type="ECO:0000256" key="2">
    <source>
        <dbReference type="ARBA" id="ARBA00005300"/>
    </source>
</evidence>
<dbReference type="Pfam" id="PF00075">
    <property type="entry name" value="RNase_H"/>
    <property type="match status" value="1"/>
</dbReference>